<feature type="transmembrane region" description="Helical" evidence="1">
    <location>
        <begin position="56"/>
        <end position="74"/>
    </location>
</feature>
<dbReference type="EMBL" id="UOEB01000280">
    <property type="protein sequence ID" value="VAV86040.1"/>
    <property type="molecule type" value="Genomic_DNA"/>
</dbReference>
<feature type="transmembrane region" description="Helical" evidence="1">
    <location>
        <begin position="80"/>
        <end position="97"/>
    </location>
</feature>
<protein>
    <submittedName>
        <fullName evidence="2">Uncharacterized protein</fullName>
    </submittedName>
</protein>
<feature type="transmembrane region" description="Helical" evidence="1">
    <location>
        <begin position="7"/>
        <end position="26"/>
    </location>
</feature>
<sequence>MSKEFKIICFKSILNIIALSTFIYGNITNNELFIFVGGAGMIVFLFILFGKIFNPLIAIILGIILSISLTPWYYGIFWAVGIFSIFQIISFLYNLVSKPGFLKSGFRIN</sequence>
<organism evidence="2">
    <name type="scientific">hydrothermal vent metagenome</name>
    <dbReference type="NCBI Taxonomy" id="652676"/>
    <lineage>
        <taxon>unclassified sequences</taxon>
        <taxon>metagenomes</taxon>
        <taxon>ecological metagenomes</taxon>
    </lineage>
</organism>
<name>A0A3B0QXE6_9ZZZZ</name>
<gene>
    <name evidence="2" type="ORF">MNBD_BACTEROID02-196</name>
</gene>
<evidence type="ECO:0000313" key="2">
    <source>
        <dbReference type="EMBL" id="VAV86040.1"/>
    </source>
</evidence>
<evidence type="ECO:0000256" key="1">
    <source>
        <dbReference type="SAM" id="Phobius"/>
    </source>
</evidence>
<accession>A0A3B0QXE6</accession>
<dbReference type="AlphaFoldDB" id="A0A3B0QXE6"/>
<proteinExistence type="predicted"/>
<reference evidence="2" key="1">
    <citation type="submission" date="2018-06" db="EMBL/GenBank/DDBJ databases">
        <authorList>
            <person name="Zhirakovskaya E."/>
        </authorList>
    </citation>
    <scope>NUCLEOTIDE SEQUENCE</scope>
</reference>
<keyword evidence="1" id="KW-0472">Membrane</keyword>
<keyword evidence="1" id="KW-0812">Transmembrane</keyword>
<keyword evidence="1" id="KW-1133">Transmembrane helix</keyword>